<keyword evidence="2" id="KW-0061">Asparagine biosynthesis</keyword>
<evidence type="ECO:0000256" key="1">
    <source>
        <dbReference type="ARBA" id="ARBA00022605"/>
    </source>
</evidence>
<sequence>MCGIYFSVAKDRHILPDQPTVDALHARGPDSYKVFQTTDNDEKLHLTFISSVLALRGQNIQEQPLHDPVSRSVLCWNGEAWKSDGVPVEGNDSAYIWRLLQISLAHPHDRQHRIAQVLSHIAGPFAFIFYDAPTATVYYGRDRLGRRSLLINQRDYGSLTLASTSPNPSGTATAPSEVSTNTIHFFQFQEGSILQGKLPWASELYPINKGLPDSEIAALPSHESVDGLLVHLRESLMLRSVDIRDHSHPQMTADAAKVAILFSGGLDCTLLARIIHEILPSDEVVDLLNVAFENPRSLAAKGRIQASAYEQCPDRVTGRSSFTEICEVCPQRKWRFVAINVPYTEAVAHKPIIIRLMYPHNTEMDLSIAMALYFAARGQGELLEVYSNVCSEPIPYLSTARVLISGLGADELYAGYSRHAAAFSREGFQGLADELEMDFNRIGSRNLGRDDRVMSSWGKEIRYPYLDEDFVRFSLDLPVWEKAGFRRGRPVPKHHEATGLASTPGDLEPAKMLLRLAAWRLGLRRAAAERKRAIQFGARTAKMDAGKGRTKGTDVLAVAA</sequence>
<feature type="domain" description="Glutamine amidotransferase type-2" evidence="4">
    <location>
        <begin position="2"/>
        <end position="199"/>
    </location>
</feature>
<dbReference type="CDD" id="cd01991">
    <property type="entry name" value="Asn_synthase_B_C"/>
    <property type="match status" value="1"/>
</dbReference>
<evidence type="ECO:0000313" key="5">
    <source>
        <dbReference type="EMBL" id="KIW18346.1"/>
    </source>
</evidence>
<dbReference type="Gene3D" id="3.60.20.10">
    <property type="entry name" value="Glutamine Phosphoribosylpyrophosphate, subunit 1, domain 1"/>
    <property type="match status" value="1"/>
</dbReference>
<dbReference type="STRING" id="91928.A0A0D1YSU1"/>
<dbReference type="Gene3D" id="3.40.50.620">
    <property type="entry name" value="HUPs"/>
    <property type="match status" value="1"/>
</dbReference>
<dbReference type="PANTHER" id="PTHR45937">
    <property type="entry name" value="ASPARAGINE SYNTHETASE DOMAIN-CONTAINING PROTEIN 1"/>
    <property type="match status" value="1"/>
</dbReference>
<dbReference type="InterPro" id="IPR001962">
    <property type="entry name" value="Asn_synthase"/>
</dbReference>
<evidence type="ECO:0000256" key="2">
    <source>
        <dbReference type="ARBA" id="ARBA00022888"/>
    </source>
</evidence>
<keyword evidence="6" id="KW-1185">Reference proteome</keyword>
<dbReference type="InterPro" id="IPR029055">
    <property type="entry name" value="Ntn_hydrolases_N"/>
</dbReference>
<dbReference type="Pfam" id="PF00733">
    <property type="entry name" value="Asn_synthase"/>
    <property type="match status" value="1"/>
</dbReference>
<evidence type="ECO:0000259" key="4">
    <source>
        <dbReference type="PROSITE" id="PS51278"/>
    </source>
</evidence>
<dbReference type="SUPFAM" id="SSF56235">
    <property type="entry name" value="N-terminal nucleophile aminohydrolases (Ntn hydrolases)"/>
    <property type="match status" value="1"/>
</dbReference>
<dbReference type="PANTHER" id="PTHR45937:SF1">
    <property type="entry name" value="ASPARAGINE SYNTHETASE DOMAIN-CONTAINING PROTEIN 1"/>
    <property type="match status" value="1"/>
</dbReference>
<accession>A0A0D1YSU1</accession>
<dbReference type="GO" id="GO:0004066">
    <property type="term" value="F:asparagine synthase (glutamine-hydrolyzing) activity"/>
    <property type="evidence" value="ECO:0007669"/>
    <property type="project" value="InterPro"/>
</dbReference>
<dbReference type="InterPro" id="IPR051857">
    <property type="entry name" value="Asn_synthetase_domain"/>
</dbReference>
<dbReference type="Pfam" id="PF13537">
    <property type="entry name" value="GATase_7"/>
    <property type="match status" value="1"/>
</dbReference>
<dbReference type="PROSITE" id="PS51278">
    <property type="entry name" value="GATASE_TYPE_2"/>
    <property type="match status" value="1"/>
</dbReference>
<dbReference type="SUPFAM" id="SSF52402">
    <property type="entry name" value="Adenine nucleotide alpha hydrolases-like"/>
    <property type="match status" value="1"/>
</dbReference>
<organism evidence="5 6">
    <name type="scientific">Exophiala spinifera</name>
    <dbReference type="NCBI Taxonomy" id="91928"/>
    <lineage>
        <taxon>Eukaryota</taxon>
        <taxon>Fungi</taxon>
        <taxon>Dikarya</taxon>
        <taxon>Ascomycota</taxon>
        <taxon>Pezizomycotina</taxon>
        <taxon>Eurotiomycetes</taxon>
        <taxon>Chaetothyriomycetidae</taxon>
        <taxon>Chaetothyriales</taxon>
        <taxon>Herpotrichiellaceae</taxon>
        <taxon>Exophiala</taxon>
    </lineage>
</organism>
<evidence type="ECO:0000256" key="3">
    <source>
        <dbReference type="ARBA" id="ARBA00022962"/>
    </source>
</evidence>
<name>A0A0D1YSU1_9EURO</name>
<dbReference type="Proteomes" id="UP000053328">
    <property type="component" value="Unassembled WGS sequence"/>
</dbReference>
<keyword evidence="1" id="KW-0028">Amino-acid biosynthesis</keyword>
<dbReference type="InterPro" id="IPR017932">
    <property type="entry name" value="GATase_2_dom"/>
</dbReference>
<proteinExistence type="predicted"/>
<dbReference type="HOGENOM" id="CLU_012368_2_0_1"/>
<keyword evidence="3" id="KW-0315">Glutamine amidotransferase</keyword>
<dbReference type="OrthoDB" id="10252281at2759"/>
<dbReference type="RefSeq" id="XP_016238562.1">
    <property type="nucleotide sequence ID" value="XM_016376992.1"/>
</dbReference>
<dbReference type="VEuPathDB" id="FungiDB:PV08_02634"/>
<dbReference type="InterPro" id="IPR014729">
    <property type="entry name" value="Rossmann-like_a/b/a_fold"/>
</dbReference>
<gene>
    <name evidence="5" type="ORF">PV08_02634</name>
</gene>
<protein>
    <recommendedName>
        <fullName evidence="4">Glutamine amidotransferase type-2 domain-containing protein</fullName>
    </recommendedName>
</protein>
<reference evidence="5 6" key="1">
    <citation type="submission" date="2015-01" db="EMBL/GenBank/DDBJ databases">
        <title>The Genome Sequence of Exophiala spinifera CBS89968.</title>
        <authorList>
            <consortium name="The Broad Institute Genomics Platform"/>
            <person name="Cuomo C."/>
            <person name="de Hoog S."/>
            <person name="Gorbushina A."/>
            <person name="Stielow B."/>
            <person name="Teixiera M."/>
            <person name="Abouelleil A."/>
            <person name="Chapman S.B."/>
            <person name="Priest M."/>
            <person name="Young S.K."/>
            <person name="Wortman J."/>
            <person name="Nusbaum C."/>
            <person name="Birren B."/>
        </authorList>
    </citation>
    <scope>NUCLEOTIDE SEQUENCE [LARGE SCALE GENOMIC DNA]</scope>
    <source>
        <strain evidence="5 6">CBS 89968</strain>
    </source>
</reference>
<dbReference type="AlphaFoldDB" id="A0A0D1YSU1"/>
<dbReference type="EMBL" id="KN847493">
    <property type="protein sequence ID" value="KIW18346.1"/>
    <property type="molecule type" value="Genomic_DNA"/>
</dbReference>
<dbReference type="GeneID" id="27329717"/>
<dbReference type="GO" id="GO:0006529">
    <property type="term" value="P:asparagine biosynthetic process"/>
    <property type="evidence" value="ECO:0007669"/>
    <property type="project" value="UniProtKB-KW"/>
</dbReference>
<evidence type="ECO:0000313" key="6">
    <source>
        <dbReference type="Proteomes" id="UP000053328"/>
    </source>
</evidence>